<reference evidence="8 9" key="1">
    <citation type="submission" date="2024-03" db="EMBL/GenBank/DDBJ databases">
        <authorList>
            <person name="Martinez-Hernandez J."/>
        </authorList>
    </citation>
    <scope>NUCLEOTIDE SEQUENCE [LARGE SCALE GENOMIC DNA]</scope>
</reference>
<proteinExistence type="inferred from homology"/>
<evidence type="ECO:0000313" key="9">
    <source>
        <dbReference type="Proteomes" id="UP001497480"/>
    </source>
</evidence>
<keyword evidence="7" id="KW-0812">Transmembrane</keyword>
<comment type="subcellular location">
    <subcellularLocation>
        <location evidence="1 6">Secreted</location>
    </subcellularLocation>
</comment>
<evidence type="ECO:0000256" key="1">
    <source>
        <dbReference type="ARBA" id="ARBA00004613"/>
    </source>
</evidence>
<evidence type="ECO:0000256" key="7">
    <source>
        <dbReference type="SAM" id="Phobius"/>
    </source>
</evidence>
<keyword evidence="5" id="KW-0732">Signal</keyword>
<keyword evidence="7" id="KW-1133">Transmembrane helix</keyword>
<evidence type="ECO:0000256" key="4">
    <source>
        <dbReference type="ARBA" id="ARBA00022525"/>
    </source>
</evidence>
<name>A0AAV1X8A6_LUPLU</name>
<accession>A0AAV1X8A6</accession>
<sequence>MVVLVNKFVLSWFMLVTIFVTLQMMDGVESFYLIPKVHIGITNNLTGLELTLHCKDKTRDNGFHTLAPGEVYNFGFKIDIFLERTLWFCLFSWQGESHEFDIFVSKRDDSKSCNWVIRKSGPCKLLDQSNIIENCYQWNDKEQDEH</sequence>
<keyword evidence="7" id="KW-0472">Membrane</keyword>
<evidence type="ECO:0000256" key="2">
    <source>
        <dbReference type="ARBA" id="ARBA00005581"/>
    </source>
</evidence>
<organism evidence="8 9">
    <name type="scientific">Lupinus luteus</name>
    <name type="common">European yellow lupine</name>
    <dbReference type="NCBI Taxonomy" id="3873"/>
    <lineage>
        <taxon>Eukaryota</taxon>
        <taxon>Viridiplantae</taxon>
        <taxon>Streptophyta</taxon>
        <taxon>Embryophyta</taxon>
        <taxon>Tracheophyta</taxon>
        <taxon>Spermatophyta</taxon>
        <taxon>Magnoliopsida</taxon>
        <taxon>eudicotyledons</taxon>
        <taxon>Gunneridae</taxon>
        <taxon>Pentapetalae</taxon>
        <taxon>rosids</taxon>
        <taxon>fabids</taxon>
        <taxon>Fabales</taxon>
        <taxon>Fabaceae</taxon>
        <taxon>Papilionoideae</taxon>
        <taxon>50 kb inversion clade</taxon>
        <taxon>genistoids sensu lato</taxon>
        <taxon>core genistoids</taxon>
        <taxon>Genisteae</taxon>
        <taxon>Lupinus</taxon>
    </lineage>
</organism>
<dbReference type="GO" id="GO:0060320">
    <property type="term" value="P:rejection of self pollen"/>
    <property type="evidence" value="ECO:0007669"/>
    <property type="project" value="UniProtKB-KW"/>
</dbReference>
<protein>
    <recommendedName>
        <fullName evidence="6">S-protein homolog</fullName>
    </recommendedName>
</protein>
<feature type="transmembrane region" description="Helical" evidence="7">
    <location>
        <begin position="12"/>
        <end position="34"/>
    </location>
</feature>
<dbReference type="PANTHER" id="PTHR31232">
    <property type="match status" value="1"/>
</dbReference>
<dbReference type="GO" id="GO:0005576">
    <property type="term" value="C:extracellular region"/>
    <property type="evidence" value="ECO:0007669"/>
    <property type="project" value="UniProtKB-SubCell"/>
</dbReference>
<keyword evidence="4 6" id="KW-0964">Secreted</keyword>
<comment type="caution">
    <text evidence="8">The sequence shown here is derived from an EMBL/GenBank/DDBJ whole genome shotgun (WGS) entry which is preliminary data.</text>
</comment>
<dbReference type="Pfam" id="PF05938">
    <property type="entry name" value="Self-incomp_S1"/>
    <property type="match status" value="1"/>
</dbReference>
<dbReference type="InterPro" id="IPR010264">
    <property type="entry name" value="Self-incomp_S1"/>
</dbReference>
<evidence type="ECO:0000256" key="5">
    <source>
        <dbReference type="ARBA" id="ARBA00022729"/>
    </source>
</evidence>
<evidence type="ECO:0000256" key="3">
    <source>
        <dbReference type="ARBA" id="ARBA00022471"/>
    </source>
</evidence>
<gene>
    <name evidence="8" type="ORF">LLUT_LOCUS18216</name>
</gene>
<dbReference type="EMBL" id="CAXHTB010000012">
    <property type="protein sequence ID" value="CAL0317156.1"/>
    <property type="molecule type" value="Genomic_DNA"/>
</dbReference>
<keyword evidence="3 6" id="KW-0713">Self-incompatibility</keyword>
<evidence type="ECO:0000313" key="8">
    <source>
        <dbReference type="EMBL" id="CAL0317156.1"/>
    </source>
</evidence>
<dbReference type="Proteomes" id="UP001497480">
    <property type="component" value="Unassembled WGS sequence"/>
</dbReference>
<dbReference type="AlphaFoldDB" id="A0AAV1X8A6"/>
<evidence type="ECO:0000256" key="6">
    <source>
        <dbReference type="RuleBase" id="RU367044"/>
    </source>
</evidence>
<keyword evidence="9" id="KW-1185">Reference proteome</keyword>
<dbReference type="PANTHER" id="PTHR31232:SF43">
    <property type="entry name" value="S-PROTEIN HOMOLOG 29-RELATED"/>
    <property type="match status" value="1"/>
</dbReference>
<comment type="similarity">
    <text evidence="2 6">Belongs to the plant self-incompatibility (S1) protein family.</text>
</comment>